<comment type="caution">
    <text evidence="2">The sequence shown here is derived from an EMBL/GenBank/DDBJ whole genome shotgun (WGS) entry which is preliminary data.</text>
</comment>
<evidence type="ECO:0000313" key="2">
    <source>
        <dbReference type="EMBL" id="KAJ8036377.1"/>
    </source>
</evidence>
<organism evidence="2 3">
    <name type="scientific">Holothuria leucospilota</name>
    <name type="common">Black long sea cucumber</name>
    <name type="synonym">Mertensiothuria leucospilota</name>
    <dbReference type="NCBI Taxonomy" id="206669"/>
    <lineage>
        <taxon>Eukaryota</taxon>
        <taxon>Metazoa</taxon>
        <taxon>Echinodermata</taxon>
        <taxon>Eleutherozoa</taxon>
        <taxon>Echinozoa</taxon>
        <taxon>Holothuroidea</taxon>
        <taxon>Aspidochirotacea</taxon>
        <taxon>Aspidochirotida</taxon>
        <taxon>Holothuriidae</taxon>
        <taxon>Holothuria</taxon>
    </lineage>
</organism>
<gene>
    <name evidence="2" type="ORF">HOLleu_20330</name>
</gene>
<feature type="region of interest" description="Disordered" evidence="1">
    <location>
        <begin position="1"/>
        <end position="24"/>
    </location>
</feature>
<evidence type="ECO:0000256" key="1">
    <source>
        <dbReference type="SAM" id="MobiDB-lite"/>
    </source>
</evidence>
<dbReference type="AlphaFoldDB" id="A0A9Q1C0M7"/>
<reference evidence="2" key="1">
    <citation type="submission" date="2021-10" db="EMBL/GenBank/DDBJ databases">
        <title>Tropical sea cucumber genome reveals ecological adaptation and Cuvierian tubules defense mechanism.</title>
        <authorList>
            <person name="Chen T."/>
        </authorList>
    </citation>
    <scope>NUCLEOTIDE SEQUENCE</scope>
    <source>
        <strain evidence="2">Nanhai2018</strain>
        <tissue evidence="2">Muscle</tissue>
    </source>
</reference>
<evidence type="ECO:0000313" key="3">
    <source>
        <dbReference type="Proteomes" id="UP001152320"/>
    </source>
</evidence>
<name>A0A9Q1C0M7_HOLLE</name>
<accession>A0A9Q1C0M7</accession>
<sequence>MFSSSTRLGKENWNRKHGHGCMSSRPHLRPISFNVWSKDELIYQVILILKGNTTSNIWICSTLSWTQKEAFA</sequence>
<protein>
    <submittedName>
        <fullName evidence="2">Uncharacterized protein</fullName>
    </submittedName>
</protein>
<dbReference type="EMBL" id="JAIZAY010000009">
    <property type="protein sequence ID" value="KAJ8036377.1"/>
    <property type="molecule type" value="Genomic_DNA"/>
</dbReference>
<dbReference type="Proteomes" id="UP001152320">
    <property type="component" value="Chromosome 9"/>
</dbReference>
<keyword evidence="3" id="KW-1185">Reference proteome</keyword>
<proteinExistence type="predicted"/>